<organism evidence="8 9">
    <name type="scientific">Spongiactinospora gelatinilytica</name>
    <dbReference type="NCBI Taxonomy" id="2666298"/>
    <lineage>
        <taxon>Bacteria</taxon>
        <taxon>Bacillati</taxon>
        <taxon>Actinomycetota</taxon>
        <taxon>Actinomycetes</taxon>
        <taxon>Streptosporangiales</taxon>
        <taxon>Streptosporangiaceae</taxon>
        <taxon>Spongiactinospora</taxon>
    </lineage>
</organism>
<feature type="transmembrane region" description="Helical" evidence="7">
    <location>
        <begin position="149"/>
        <end position="169"/>
    </location>
</feature>
<dbReference type="Pfam" id="PF07690">
    <property type="entry name" value="MFS_1"/>
    <property type="match status" value="1"/>
</dbReference>
<feature type="transmembrane region" description="Helical" evidence="7">
    <location>
        <begin position="102"/>
        <end position="128"/>
    </location>
</feature>
<reference evidence="8 9" key="1">
    <citation type="submission" date="2018-01" db="EMBL/GenBank/DDBJ databases">
        <title>Draft genome sequence of Sphaerisporangium sp. 7K107.</title>
        <authorList>
            <person name="Sahin N."/>
            <person name="Saygin H."/>
            <person name="Ay H."/>
        </authorList>
    </citation>
    <scope>NUCLEOTIDE SEQUENCE [LARGE SCALE GENOMIC DNA]</scope>
    <source>
        <strain evidence="8 9">7K107</strain>
    </source>
</reference>
<keyword evidence="2" id="KW-0813">Transport</keyword>
<dbReference type="GO" id="GO:0005886">
    <property type="term" value="C:plasma membrane"/>
    <property type="evidence" value="ECO:0007669"/>
    <property type="project" value="UniProtKB-SubCell"/>
</dbReference>
<evidence type="ECO:0000256" key="2">
    <source>
        <dbReference type="ARBA" id="ARBA00022448"/>
    </source>
</evidence>
<comment type="subcellular location">
    <subcellularLocation>
        <location evidence="1">Cell membrane</location>
        <topology evidence="1">Multi-pass membrane protein</topology>
    </subcellularLocation>
</comment>
<evidence type="ECO:0000256" key="1">
    <source>
        <dbReference type="ARBA" id="ARBA00004651"/>
    </source>
</evidence>
<feature type="transmembrane region" description="Helical" evidence="7">
    <location>
        <begin position="12"/>
        <end position="36"/>
    </location>
</feature>
<evidence type="ECO:0000313" key="9">
    <source>
        <dbReference type="Proteomes" id="UP000248544"/>
    </source>
</evidence>
<feature type="transmembrane region" description="Helical" evidence="7">
    <location>
        <begin position="232"/>
        <end position="252"/>
    </location>
</feature>
<protein>
    <submittedName>
        <fullName evidence="8">MFS transporter</fullName>
    </submittedName>
</protein>
<keyword evidence="5 7" id="KW-1133">Transmembrane helix</keyword>
<sequence length="257" mass="25626">PLDLRLFRSAAFTTSVTVNVMIGTLMAGTFFLLAQYLQLVLGVGPFEAGLWMLPQSAVIIVASMLAAVVVRRIRLAYIVSGGLAVTAAGLFVLAQMDATSGVIFVMAAWVIVGLGVAPSSTLSVDLIVSSAPPERAGAASAISETGGELGNALGIALIGSLGVAVYRSAMSDAEPPGADAALPGEAMLSGEAAEAARESLSGAMAAATELPARLGAELVAQAQAAFASGLQLAAAAGALAAVIGAVATAILLRHVRR</sequence>
<feature type="non-terminal residue" evidence="8">
    <location>
        <position position="1"/>
    </location>
</feature>
<feature type="transmembrane region" description="Helical" evidence="7">
    <location>
        <begin position="75"/>
        <end position="96"/>
    </location>
</feature>
<dbReference type="InterPro" id="IPR011701">
    <property type="entry name" value="MFS"/>
</dbReference>
<evidence type="ECO:0000256" key="4">
    <source>
        <dbReference type="ARBA" id="ARBA00022692"/>
    </source>
</evidence>
<evidence type="ECO:0000313" key="8">
    <source>
        <dbReference type="EMBL" id="PZG32940.1"/>
    </source>
</evidence>
<dbReference type="SUPFAM" id="SSF103473">
    <property type="entry name" value="MFS general substrate transporter"/>
    <property type="match status" value="1"/>
</dbReference>
<keyword evidence="6 7" id="KW-0472">Membrane</keyword>
<proteinExistence type="predicted"/>
<keyword evidence="3" id="KW-1003">Cell membrane</keyword>
<accession>A0A2W2G696</accession>
<evidence type="ECO:0000256" key="3">
    <source>
        <dbReference type="ARBA" id="ARBA00022475"/>
    </source>
</evidence>
<dbReference type="Gene3D" id="1.20.1250.20">
    <property type="entry name" value="MFS general substrate transporter like domains"/>
    <property type="match status" value="1"/>
</dbReference>
<dbReference type="Proteomes" id="UP000248544">
    <property type="component" value="Unassembled WGS sequence"/>
</dbReference>
<evidence type="ECO:0000256" key="7">
    <source>
        <dbReference type="SAM" id="Phobius"/>
    </source>
</evidence>
<dbReference type="AlphaFoldDB" id="A0A2W2G696"/>
<feature type="transmembrane region" description="Helical" evidence="7">
    <location>
        <begin position="48"/>
        <end position="68"/>
    </location>
</feature>
<dbReference type="InterPro" id="IPR036259">
    <property type="entry name" value="MFS_trans_sf"/>
</dbReference>
<evidence type="ECO:0000256" key="5">
    <source>
        <dbReference type="ARBA" id="ARBA00022989"/>
    </source>
</evidence>
<evidence type="ECO:0000256" key="6">
    <source>
        <dbReference type="ARBA" id="ARBA00023136"/>
    </source>
</evidence>
<dbReference type="GO" id="GO:0022857">
    <property type="term" value="F:transmembrane transporter activity"/>
    <property type="evidence" value="ECO:0007669"/>
    <property type="project" value="InterPro"/>
</dbReference>
<dbReference type="PANTHER" id="PTHR42718">
    <property type="entry name" value="MAJOR FACILITATOR SUPERFAMILY MULTIDRUG TRANSPORTER MFSC"/>
    <property type="match status" value="1"/>
</dbReference>
<keyword evidence="9" id="KW-1185">Reference proteome</keyword>
<comment type="caution">
    <text evidence="8">The sequence shown here is derived from an EMBL/GenBank/DDBJ whole genome shotgun (WGS) entry which is preliminary data.</text>
</comment>
<name>A0A2W2G696_9ACTN</name>
<dbReference type="RefSeq" id="WP_146607688.1">
    <property type="nucleotide sequence ID" value="NZ_POUA01000304.1"/>
</dbReference>
<dbReference type="PANTHER" id="PTHR42718:SF47">
    <property type="entry name" value="METHYL VIOLOGEN RESISTANCE PROTEIN SMVA"/>
    <property type="match status" value="1"/>
</dbReference>
<keyword evidence="4 7" id="KW-0812">Transmembrane</keyword>
<gene>
    <name evidence="8" type="ORF">C1I98_29185</name>
</gene>
<dbReference type="EMBL" id="POUA01000304">
    <property type="protein sequence ID" value="PZG32940.1"/>
    <property type="molecule type" value="Genomic_DNA"/>
</dbReference>